<evidence type="ECO:0000313" key="2">
    <source>
        <dbReference type="Proteomes" id="UP001054837"/>
    </source>
</evidence>
<dbReference type="AlphaFoldDB" id="A0AAV4SNH8"/>
<comment type="caution">
    <text evidence="1">The sequence shown here is derived from an EMBL/GenBank/DDBJ whole genome shotgun (WGS) entry which is preliminary data.</text>
</comment>
<name>A0AAV4SNH8_9ARAC</name>
<reference evidence="1 2" key="1">
    <citation type="submission" date="2021-06" db="EMBL/GenBank/DDBJ databases">
        <title>Caerostris darwini draft genome.</title>
        <authorList>
            <person name="Kono N."/>
            <person name="Arakawa K."/>
        </authorList>
    </citation>
    <scope>NUCLEOTIDE SEQUENCE [LARGE SCALE GENOMIC DNA]</scope>
</reference>
<gene>
    <name evidence="1" type="primary">AVEN_125638_1</name>
    <name evidence="1" type="ORF">CDAR_434641</name>
</gene>
<organism evidence="1 2">
    <name type="scientific">Caerostris darwini</name>
    <dbReference type="NCBI Taxonomy" id="1538125"/>
    <lineage>
        <taxon>Eukaryota</taxon>
        <taxon>Metazoa</taxon>
        <taxon>Ecdysozoa</taxon>
        <taxon>Arthropoda</taxon>
        <taxon>Chelicerata</taxon>
        <taxon>Arachnida</taxon>
        <taxon>Araneae</taxon>
        <taxon>Araneomorphae</taxon>
        <taxon>Entelegynae</taxon>
        <taxon>Araneoidea</taxon>
        <taxon>Araneidae</taxon>
        <taxon>Caerostris</taxon>
    </lineage>
</organism>
<accession>A0AAV4SNH8</accession>
<sequence length="143" mass="16058">MLILTSVDFELLTNPETINKTSGSKYVPPIFIDDIQQSTRIFAVAKIPGRISGGKLKVFLTTPDEYRIIRNKINALNLKSHTFILPREKQLKTVIRGLPADLSPSDVMEELQANNIHPEFVTHMKNRSGNGIMPLFLVVSSQK</sequence>
<dbReference type="EMBL" id="BPLQ01008209">
    <property type="protein sequence ID" value="GIY35938.1"/>
    <property type="molecule type" value="Genomic_DNA"/>
</dbReference>
<dbReference type="Proteomes" id="UP001054837">
    <property type="component" value="Unassembled WGS sequence"/>
</dbReference>
<protein>
    <submittedName>
        <fullName evidence="1">Uncharacterized protein</fullName>
    </submittedName>
</protein>
<keyword evidence="2" id="KW-1185">Reference proteome</keyword>
<evidence type="ECO:0000313" key="1">
    <source>
        <dbReference type="EMBL" id="GIY35938.1"/>
    </source>
</evidence>
<proteinExistence type="predicted"/>